<dbReference type="InterPro" id="IPR051801">
    <property type="entry name" value="GH28_Enzymes"/>
</dbReference>
<sequence length="537" mass="54991">MSDRSPSPGRAARRLPGGPALSRRNLFFLGATGLAAVPLFGAGGLTPASPAGGLRPLGAENDVLDLRDFGAKGDGVRDDTRAVQRLIDASARRGQVGLVPRGTYRITASLLVPAGARLSLNRGARLLKDWAAPVGLQDALLRNADLSQPISGVQITGPGTIGARDHSRTGVVIGLYGHDVLLRGFTIDTYAGGQAIMYAGDRGRVDQVTIRNSAEETGTGGIRVFGGNDFLGTDCHVESGDDCFQFVPIGNPQAEPSLYNQSIARGRFVGCTGTSTVSRFMVALLEFTGGEPGTTDMDASVTDCSFEQCSGRATNRGIVVKNSHSTGSIERLAFTDCTVDMARAADASAQEIRIQTDATTGGAIRGVTFTRTNITNPVNSTLRVGGPHISGLTFDTCDFVAPSGAAPLVAVVDAASDVTFRGCSFSGTQESGTGAGASKRVLVAGPTAPVTGLVVERSRFTGIGNTFFGVDVLSATGATITGSTFTALAGAATARAVRVSPEATNVVIEGNDFTGIAHAAPVADRGVGTVVAANTGA</sequence>
<dbReference type="InterPro" id="IPR012334">
    <property type="entry name" value="Pectin_lyas_fold"/>
</dbReference>
<dbReference type="EMBL" id="FOSW01000003">
    <property type="protein sequence ID" value="SFK70616.1"/>
    <property type="molecule type" value="Genomic_DNA"/>
</dbReference>
<feature type="domain" description="Rhamnogalacturonase A/B/Epimerase-like pectate lyase" evidence="1">
    <location>
        <begin position="67"/>
        <end position="111"/>
    </location>
</feature>
<dbReference type="OrthoDB" id="3734640at2"/>
<dbReference type="Gene3D" id="2.160.20.10">
    <property type="entry name" value="Single-stranded right-handed beta-helix, Pectin lyase-like"/>
    <property type="match status" value="2"/>
</dbReference>
<dbReference type="InterPro" id="IPR006311">
    <property type="entry name" value="TAT_signal"/>
</dbReference>
<protein>
    <submittedName>
        <fullName evidence="2">Right handed beta helix region</fullName>
    </submittedName>
</protein>
<organism evidence="2 3">
    <name type="scientific">Geodermatophilus ruber</name>
    <dbReference type="NCBI Taxonomy" id="504800"/>
    <lineage>
        <taxon>Bacteria</taxon>
        <taxon>Bacillati</taxon>
        <taxon>Actinomycetota</taxon>
        <taxon>Actinomycetes</taxon>
        <taxon>Geodermatophilales</taxon>
        <taxon>Geodermatophilaceae</taxon>
        <taxon>Geodermatophilus</taxon>
    </lineage>
</organism>
<accession>A0A1I4BRK8</accession>
<keyword evidence="3" id="KW-1185">Reference proteome</keyword>
<dbReference type="InterPro" id="IPR006626">
    <property type="entry name" value="PbH1"/>
</dbReference>
<evidence type="ECO:0000259" key="1">
    <source>
        <dbReference type="Pfam" id="PF12708"/>
    </source>
</evidence>
<evidence type="ECO:0000313" key="3">
    <source>
        <dbReference type="Proteomes" id="UP000199152"/>
    </source>
</evidence>
<dbReference type="PANTHER" id="PTHR31339">
    <property type="entry name" value="PECTIN LYASE-RELATED"/>
    <property type="match status" value="1"/>
</dbReference>
<dbReference type="SUPFAM" id="SSF51126">
    <property type="entry name" value="Pectin lyase-like"/>
    <property type="match status" value="2"/>
</dbReference>
<dbReference type="InterPro" id="IPR011050">
    <property type="entry name" value="Pectin_lyase_fold/virulence"/>
</dbReference>
<evidence type="ECO:0000313" key="2">
    <source>
        <dbReference type="EMBL" id="SFK70616.1"/>
    </source>
</evidence>
<dbReference type="InParanoid" id="A0A1I4BRK8"/>
<dbReference type="SMART" id="SM00710">
    <property type="entry name" value="PbH1"/>
    <property type="match status" value="7"/>
</dbReference>
<proteinExistence type="predicted"/>
<dbReference type="PROSITE" id="PS51318">
    <property type="entry name" value="TAT"/>
    <property type="match status" value="1"/>
</dbReference>
<dbReference type="STRING" id="504800.SAMN04488085_103140"/>
<reference evidence="3" key="1">
    <citation type="submission" date="2016-10" db="EMBL/GenBank/DDBJ databases">
        <authorList>
            <person name="Varghese N."/>
            <person name="Submissions S."/>
        </authorList>
    </citation>
    <scope>NUCLEOTIDE SEQUENCE [LARGE SCALE GENOMIC DNA]</scope>
    <source>
        <strain evidence="3">DSM 45317</strain>
    </source>
</reference>
<dbReference type="InterPro" id="IPR024535">
    <property type="entry name" value="RHGA/B-epi-like_pectate_lyase"/>
</dbReference>
<dbReference type="AlphaFoldDB" id="A0A1I4BRK8"/>
<dbReference type="Proteomes" id="UP000199152">
    <property type="component" value="Unassembled WGS sequence"/>
</dbReference>
<gene>
    <name evidence="2" type="ORF">SAMN04488085_103140</name>
</gene>
<dbReference type="RefSeq" id="WP_091322234.1">
    <property type="nucleotide sequence ID" value="NZ_FOSW01000003.1"/>
</dbReference>
<name>A0A1I4BRK8_9ACTN</name>
<dbReference type="Pfam" id="PF12708">
    <property type="entry name" value="Pect-lyase_RHGA_epim"/>
    <property type="match status" value="1"/>
</dbReference>